<name>A0AAQ2WWU2_9SPIR</name>
<keyword evidence="2" id="KW-0614">Plasmid</keyword>
<dbReference type="PANTHER" id="PTHR13696:SF52">
    <property type="entry name" value="PARA FAMILY PROTEIN CT_582"/>
    <property type="match status" value="1"/>
</dbReference>
<dbReference type="Gene3D" id="3.40.50.300">
    <property type="entry name" value="P-loop containing nucleotide triphosphate hydrolases"/>
    <property type="match status" value="1"/>
</dbReference>
<evidence type="ECO:0000259" key="1">
    <source>
        <dbReference type="Pfam" id="PF13614"/>
    </source>
</evidence>
<evidence type="ECO:0000313" key="2">
    <source>
        <dbReference type="EMBL" id="WAZ91437.1"/>
    </source>
</evidence>
<sequence>MDRKKPKVITIASIKGGVGKSTSSIIFAILLARKYKVLLIDMDSQASTTSYYSSKIEKANLDLINKNIYEVLKANLSINKAMIVIDNSLDLIPSYLTLHQFNIEPIPFKEVKLKKQLKQLEIDYDYIVIDTNPSLDFTLINALVVSNYVIVPMTAEKWAVESLDLFKFFVDKLDLSISIFILVTRFKKNSTHKYLLEILQSKENFLGTISEREDLNKRIARDSDFDLNKDYINEYHKALELFLQNINKNYKFNSELLI</sequence>
<gene>
    <name evidence="2" type="ORF">O5398_04715</name>
</gene>
<evidence type="ECO:0000313" key="3">
    <source>
        <dbReference type="Proteomes" id="UP001164544"/>
    </source>
</evidence>
<dbReference type="Pfam" id="PF13614">
    <property type="entry name" value="AAA_31"/>
    <property type="match status" value="1"/>
</dbReference>
<dbReference type="InterPro" id="IPR025669">
    <property type="entry name" value="AAA_dom"/>
</dbReference>
<organism evidence="2 3">
    <name type="scientific">Borrelia miyamotoi</name>
    <dbReference type="NCBI Taxonomy" id="47466"/>
    <lineage>
        <taxon>Bacteria</taxon>
        <taxon>Pseudomonadati</taxon>
        <taxon>Spirochaetota</taxon>
        <taxon>Spirochaetia</taxon>
        <taxon>Spirochaetales</taxon>
        <taxon>Borreliaceae</taxon>
        <taxon>Borrelia</taxon>
    </lineage>
</organism>
<dbReference type="InterPro" id="IPR050678">
    <property type="entry name" value="DNA_Partitioning_ATPase"/>
</dbReference>
<dbReference type="SUPFAM" id="SSF52540">
    <property type="entry name" value="P-loop containing nucleoside triphosphate hydrolases"/>
    <property type="match status" value="1"/>
</dbReference>
<reference evidence="2" key="1">
    <citation type="submission" date="2022-12" db="EMBL/GenBank/DDBJ databases">
        <title>B. miyamotoi WGS.</title>
        <authorList>
            <person name="Kuleshov K.V."/>
            <person name="Hoornstra D."/>
            <person name="Hovius J.W."/>
            <person name="Platonov A.E."/>
            <person name="Telford S.R. III."/>
        </authorList>
    </citation>
    <scope>NUCLEOTIDE SEQUENCE</scope>
    <source>
        <strain evidence="2">410</strain>
        <plasmid evidence="2">p410-lp97</plasmid>
    </source>
</reference>
<dbReference type="CDD" id="cd02042">
    <property type="entry name" value="ParAB_family"/>
    <property type="match status" value="1"/>
</dbReference>
<dbReference type="EMBL" id="CP114638">
    <property type="protein sequence ID" value="WAZ91437.1"/>
    <property type="molecule type" value="Genomic_DNA"/>
</dbReference>
<protein>
    <submittedName>
        <fullName evidence="2">ParA family protein</fullName>
    </submittedName>
</protein>
<proteinExistence type="predicted"/>
<dbReference type="AlphaFoldDB" id="A0AAQ2WWU2"/>
<dbReference type="PANTHER" id="PTHR13696">
    <property type="entry name" value="P-LOOP CONTAINING NUCLEOSIDE TRIPHOSPHATE HYDROLASE"/>
    <property type="match status" value="1"/>
</dbReference>
<dbReference type="Proteomes" id="UP001164544">
    <property type="component" value="Plasmid p410-lp97"/>
</dbReference>
<dbReference type="InterPro" id="IPR027417">
    <property type="entry name" value="P-loop_NTPase"/>
</dbReference>
<feature type="domain" description="AAA" evidence="1">
    <location>
        <begin position="7"/>
        <end position="173"/>
    </location>
</feature>
<dbReference type="RefSeq" id="WP_209291668.1">
    <property type="nucleotide sequence ID" value="NZ_CP072480.1"/>
</dbReference>
<accession>A0AAQ2WWU2</accession>
<geneLocation type="plasmid" evidence="2 3">
    <name>p410-lp97</name>
</geneLocation>